<feature type="region of interest" description="Disordered" evidence="1">
    <location>
        <begin position="1"/>
        <end position="24"/>
    </location>
</feature>
<feature type="domain" description="Helix-turn-helix" evidence="2">
    <location>
        <begin position="44"/>
        <end position="92"/>
    </location>
</feature>
<accession>A0A563EVM2</accession>
<evidence type="ECO:0000313" key="4">
    <source>
        <dbReference type="Proteomes" id="UP000316639"/>
    </source>
</evidence>
<proteinExistence type="predicted"/>
<name>A0A563EVM2_9PSEU</name>
<dbReference type="OrthoDB" id="4559092at2"/>
<protein>
    <submittedName>
        <fullName evidence="3">Helix-turn-helix domain-containing protein</fullName>
    </submittedName>
</protein>
<feature type="compositionally biased region" description="Basic and acidic residues" evidence="1">
    <location>
        <begin position="1"/>
        <end position="10"/>
    </location>
</feature>
<comment type="caution">
    <text evidence="3">The sequence shown here is derived from an EMBL/GenBank/DDBJ whole genome shotgun (WGS) entry which is preliminary data.</text>
</comment>
<feature type="compositionally biased region" description="Low complexity" evidence="1">
    <location>
        <begin position="12"/>
        <end position="24"/>
    </location>
</feature>
<organism evidence="3 4">
    <name type="scientific">Lentzea tibetensis</name>
    <dbReference type="NCBI Taxonomy" id="2591470"/>
    <lineage>
        <taxon>Bacteria</taxon>
        <taxon>Bacillati</taxon>
        <taxon>Actinomycetota</taxon>
        <taxon>Actinomycetes</taxon>
        <taxon>Pseudonocardiales</taxon>
        <taxon>Pseudonocardiaceae</taxon>
        <taxon>Lentzea</taxon>
    </lineage>
</organism>
<sequence>MTDTATELHKPTTTANSADSAVSAAAQRRRLRGASVSDQQPALISVPAAAELLGISRASAYRYADANQLPGVRRFGRRVYVVRARLEEFLASDEQLAADAA</sequence>
<keyword evidence="4" id="KW-1185">Reference proteome</keyword>
<gene>
    <name evidence="3" type="ORF">FKR81_12605</name>
</gene>
<dbReference type="InterPro" id="IPR041657">
    <property type="entry name" value="HTH_17"/>
</dbReference>
<reference evidence="3 4" key="1">
    <citation type="submission" date="2019-07" db="EMBL/GenBank/DDBJ databases">
        <title>Lentzea xizangensis sp. nov., isolated from Qinghai-Tibetan Plateau Soils.</title>
        <authorList>
            <person name="Huang J."/>
        </authorList>
    </citation>
    <scope>NUCLEOTIDE SEQUENCE [LARGE SCALE GENOMIC DNA]</scope>
    <source>
        <strain evidence="3 4">FXJ1.1311</strain>
    </source>
</reference>
<evidence type="ECO:0000259" key="2">
    <source>
        <dbReference type="Pfam" id="PF12728"/>
    </source>
</evidence>
<evidence type="ECO:0000313" key="3">
    <source>
        <dbReference type="EMBL" id="TWP51703.1"/>
    </source>
</evidence>
<dbReference type="Pfam" id="PF12728">
    <property type="entry name" value="HTH_17"/>
    <property type="match status" value="1"/>
</dbReference>
<dbReference type="Proteomes" id="UP000316639">
    <property type="component" value="Unassembled WGS sequence"/>
</dbReference>
<dbReference type="EMBL" id="VOBR01000007">
    <property type="protein sequence ID" value="TWP51703.1"/>
    <property type="molecule type" value="Genomic_DNA"/>
</dbReference>
<dbReference type="AlphaFoldDB" id="A0A563EVM2"/>
<evidence type="ECO:0000256" key="1">
    <source>
        <dbReference type="SAM" id="MobiDB-lite"/>
    </source>
</evidence>